<dbReference type="Proteomes" id="UP000634805">
    <property type="component" value="Unassembled WGS sequence"/>
</dbReference>
<accession>A0A811TIZ6</accession>
<keyword evidence="3" id="KW-1003">Cell membrane</keyword>
<proteinExistence type="predicted"/>
<dbReference type="PANTHER" id="PTHR43553">
    <property type="entry name" value="HEAVY METAL TRANSPORTER"/>
    <property type="match status" value="1"/>
</dbReference>
<name>A0A811TIZ6_9EURY</name>
<evidence type="ECO:0000313" key="8">
    <source>
        <dbReference type="Proteomes" id="UP000634805"/>
    </source>
</evidence>
<dbReference type="GO" id="GO:0043190">
    <property type="term" value="C:ATP-binding cassette (ABC) transporter complex"/>
    <property type="evidence" value="ECO:0007669"/>
    <property type="project" value="TreeGrafter"/>
</dbReference>
<dbReference type="InterPro" id="IPR050095">
    <property type="entry name" value="ECF_ABC_transporter_ATP-bd"/>
</dbReference>
<evidence type="ECO:0000256" key="4">
    <source>
        <dbReference type="ARBA" id="ARBA00022741"/>
    </source>
</evidence>
<evidence type="ECO:0000313" key="7">
    <source>
        <dbReference type="EMBL" id="CAD6494806.1"/>
    </source>
</evidence>
<organism evidence="7 8">
    <name type="scientific">Candidatus Argoarchaeum ethanivorans</name>
    <dbReference type="NCBI Taxonomy" id="2608793"/>
    <lineage>
        <taxon>Archaea</taxon>
        <taxon>Methanobacteriati</taxon>
        <taxon>Methanobacteriota</taxon>
        <taxon>Stenosarchaea group</taxon>
        <taxon>Methanomicrobia</taxon>
        <taxon>Methanosarcinales</taxon>
        <taxon>Methanosarcinales incertae sedis</taxon>
        <taxon>GOM Arc I cluster</taxon>
        <taxon>Candidatus Argoarchaeum</taxon>
    </lineage>
</organism>
<protein>
    <recommendedName>
        <fullName evidence="9">ATPase AAA-type core domain-containing protein</fullName>
    </recommendedName>
</protein>
<evidence type="ECO:0000256" key="3">
    <source>
        <dbReference type="ARBA" id="ARBA00022475"/>
    </source>
</evidence>
<dbReference type="SUPFAM" id="SSF52540">
    <property type="entry name" value="P-loop containing nucleoside triphosphate hydrolases"/>
    <property type="match status" value="1"/>
</dbReference>
<dbReference type="GO" id="GO:0042626">
    <property type="term" value="F:ATPase-coupled transmembrane transporter activity"/>
    <property type="evidence" value="ECO:0007669"/>
    <property type="project" value="TreeGrafter"/>
</dbReference>
<comment type="subcellular location">
    <subcellularLocation>
        <location evidence="1">Cell membrane</location>
        <topology evidence="1">Peripheral membrane protein</topology>
    </subcellularLocation>
</comment>
<dbReference type="EMBL" id="CAJHIS010000033">
    <property type="protein sequence ID" value="CAD6494806.1"/>
    <property type="molecule type" value="Genomic_DNA"/>
</dbReference>
<keyword evidence="2" id="KW-0813">Transport</keyword>
<dbReference type="Gene3D" id="3.40.50.300">
    <property type="entry name" value="P-loop containing nucleotide triphosphate hydrolases"/>
    <property type="match status" value="1"/>
</dbReference>
<dbReference type="GO" id="GO:0005524">
    <property type="term" value="F:ATP binding"/>
    <property type="evidence" value="ECO:0007669"/>
    <property type="project" value="UniProtKB-KW"/>
</dbReference>
<evidence type="ECO:0000256" key="5">
    <source>
        <dbReference type="ARBA" id="ARBA00022840"/>
    </source>
</evidence>
<sequence length="152" mass="16877">MEPGIIALDEPTANMDPKSRNDLIKILKNLKDEGKTLLIVTHDVNAIPELADRVIVLNKTIVADDTTRDVFVDTEMLVAVGLDVPVIMQLFEVLQVFGYPCDVLPLSIGDAVRNLTETIENGEGHIHLHIHEHVHTAIGAVRSKYQHHHTDV</sequence>
<evidence type="ECO:0008006" key="9">
    <source>
        <dbReference type="Google" id="ProtNLM"/>
    </source>
</evidence>
<evidence type="ECO:0000256" key="6">
    <source>
        <dbReference type="ARBA" id="ARBA00023136"/>
    </source>
</evidence>
<dbReference type="AlphaFoldDB" id="A0A811TIZ6"/>
<dbReference type="InterPro" id="IPR027417">
    <property type="entry name" value="P-loop_NTPase"/>
</dbReference>
<evidence type="ECO:0000256" key="2">
    <source>
        <dbReference type="ARBA" id="ARBA00022448"/>
    </source>
</evidence>
<gene>
    <name evidence="7" type="ORF">EMLJLAPB_00961</name>
</gene>
<reference evidence="7" key="1">
    <citation type="submission" date="2020-10" db="EMBL/GenBank/DDBJ databases">
        <authorList>
            <person name="Hahn C.J."/>
            <person name="Laso-Perez R."/>
            <person name="Vulcano F."/>
            <person name="Vaziourakis K.-M."/>
            <person name="Stokke R."/>
            <person name="Steen I.H."/>
            <person name="Teske A."/>
            <person name="Boetius A."/>
            <person name="Liebeke M."/>
            <person name="Amann R."/>
            <person name="Knittel K."/>
        </authorList>
    </citation>
    <scope>NUCLEOTIDE SEQUENCE</scope>
    <source>
        <strain evidence="7">Gfbio:e3339647-f889-4370-9287-4fb5cb688e4c:AG392D22_GoMArc1</strain>
    </source>
</reference>
<keyword evidence="5" id="KW-0067">ATP-binding</keyword>
<dbReference type="PANTHER" id="PTHR43553:SF24">
    <property type="entry name" value="ENERGY-COUPLING FACTOR TRANSPORTER ATP-BINDING PROTEIN ECFA1"/>
    <property type="match status" value="1"/>
</dbReference>
<comment type="caution">
    <text evidence="7">The sequence shown here is derived from an EMBL/GenBank/DDBJ whole genome shotgun (WGS) entry which is preliminary data.</text>
</comment>
<keyword evidence="6" id="KW-0472">Membrane</keyword>
<evidence type="ECO:0000256" key="1">
    <source>
        <dbReference type="ARBA" id="ARBA00004202"/>
    </source>
</evidence>
<keyword evidence="4" id="KW-0547">Nucleotide-binding</keyword>